<dbReference type="GeneID" id="35597379"/>
<organism evidence="1 2">
    <name type="scientific">Ramularia collo-cygni</name>
    <dbReference type="NCBI Taxonomy" id="112498"/>
    <lineage>
        <taxon>Eukaryota</taxon>
        <taxon>Fungi</taxon>
        <taxon>Dikarya</taxon>
        <taxon>Ascomycota</taxon>
        <taxon>Pezizomycotina</taxon>
        <taxon>Dothideomycetes</taxon>
        <taxon>Dothideomycetidae</taxon>
        <taxon>Mycosphaerellales</taxon>
        <taxon>Mycosphaerellaceae</taxon>
        <taxon>Ramularia</taxon>
    </lineage>
</organism>
<gene>
    <name evidence="1" type="ORF">RCC_02157</name>
</gene>
<evidence type="ECO:0000313" key="1">
    <source>
        <dbReference type="EMBL" id="CZT16315.1"/>
    </source>
</evidence>
<dbReference type="EMBL" id="FJUY01000002">
    <property type="protein sequence ID" value="CZT16315.1"/>
    <property type="molecule type" value="Genomic_DNA"/>
</dbReference>
<proteinExistence type="predicted"/>
<name>A0A2D3URU0_9PEZI</name>
<dbReference type="AlphaFoldDB" id="A0A2D3URU0"/>
<protein>
    <submittedName>
        <fullName evidence="1">Uncharacterized protein</fullName>
    </submittedName>
</protein>
<sequence>MRRKLPDSQQAGATVGSELLDFLLPLRRNFPHFTNLHPPPTPPHRLASAGCCSYDNRHSVDGGQRVKWWREKLAVESSFFQSARGKSYIASPRSALVQFSILLVFSRCTCSQPT</sequence>
<reference evidence="1 2" key="1">
    <citation type="submission" date="2016-03" db="EMBL/GenBank/DDBJ databases">
        <authorList>
            <person name="Ploux O."/>
        </authorList>
    </citation>
    <scope>NUCLEOTIDE SEQUENCE [LARGE SCALE GENOMIC DNA]</scope>
    <source>
        <strain evidence="1 2">URUG2</strain>
    </source>
</reference>
<keyword evidence="2" id="KW-1185">Reference proteome</keyword>
<evidence type="ECO:0000313" key="2">
    <source>
        <dbReference type="Proteomes" id="UP000225277"/>
    </source>
</evidence>
<accession>A0A2D3URU0</accession>
<dbReference type="RefSeq" id="XP_023623208.1">
    <property type="nucleotide sequence ID" value="XM_023767440.1"/>
</dbReference>
<dbReference type="Proteomes" id="UP000225277">
    <property type="component" value="Unassembled WGS sequence"/>
</dbReference>